<accession>D8RTU9</accession>
<sequence>MGMADCVHASRFKDCARCLDKLRAFSEFGTSLEVKLAECDPEQRLAHCLDKLRGDCRPVLDSILHTDFVFPMPPRHVGPATSLLLQHLPKRIKVLATSSSYAERVIQAPYSREYIWGRDVGGTVVLPYPNDAEKWSSYGFLTSGPSRGTPPQGCQKEPAFGGPGWRRL</sequence>
<proteinExistence type="predicted"/>
<protein>
    <submittedName>
        <fullName evidence="2">Uncharacterized protein</fullName>
    </submittedName>
</protein>
<feature type="region of interest" description="Disordered" evidence="1">
    <location>
        <begin position="145"/>
        <end position="168"/>
    </location>
</feature>
<keyword evidence="3" id="KW-1185">Reference proteome</keyword>
<evidence type="ECO:0000313" key="3">
    <source>
        <dbReference type="Proteomes" id="UP000001514"/>
    </source>
</evidence>
<name>D8RTU9_SELML</name>
<gene>
    <name evidence="2" type="ORF">SELMODRAFT_414756</name>
</gene>
<dbReference type="Gramene" id="EFJ24575">
    <property type="protein sequence ID" value="EFJ24575"/>
    <property type="gene ID" value="SELMODRAFT_414756"/>
</dbReference>
<dbReference type="InParanoid" id="D8RTU9"/>
<dbReference type="KEGG" id="smo:SELMODRAFT_414756"/>
<dbReference type="EMBL" id="GL377589">
    <property type="protein sequence ID" value="EFJ24575.1"/>
    <property type="molecule type" value="Genomic_DNA"/>
</dbReference>
<reference evidence="2 3" key="1">
    <citation type="journal article" date="2011" name="Science">
        <title>The Selaginella genome identifies genetic changes associated with the evolution of vascular plants.</title>
        <authorList>
            <person name="Banks J.A."/>
            <person name="Nishiyama T."/>
            <person name="Hasebe M."/>
            <person name="Bowman J.L."/>
            <person name="Gribskov M."/>
            <person name="dePamphilis C."/>
            <person name="Albert V.A."/>
            <person name="Aono N."/>
            <person name="Aoyama T."/>
            <person name="Ambrose B.A."/>
            <person name="Ashton N.W."/>
            <person name="Axtell M.J."/>
            <person name="Barker E."/>
            <person name="Barker M.S."/>
            <person name="Bennetzen J.L."/>
            <person name="Bonawitz N.D."/>
            <person name="Chapple C."/>
            <person name="Cheng C."/>
            <person name="Correa L.G."/>
            <person name="Dacre M."/>
            <person name="DeBarry J."/>
            <person name="Dreyer I."/>
            <person name="Elias M."/>
            <person name="Engstrom E.M."/>
            <person name="Estelle M."/>
            <person name="Feng L."/>
            <person name="Finet C."/>
            <person name="Floyd S.K."/>
            <person name="Frommer W.B."/>
            <person name="Fujita T."/>
            <person name="Gramzow L."/>
            <person name="Gutensohn M."/>
            <person name="Harholt J."/>
            <person name="Hattori M."/>
            <person name="Heyl A."/>
            <person name="Hirai T."/>
            <person name="Hiwatashi Y."/>
            <person name="Ishikawa M."/>
            <person name="Iwata M."/>
            <person name="Karol K.G."/>
            <person name="Koehler B."/>
            <person name="Kolukisaoglu U."/>
            <person name="Kubo M."/>
            <person name="Kurata T."/>
            <person name="Lalonde S."/>
            <person name="Li K."/>
            <person name="Li Y."/>
            <person name="Litt A."/>
            <person name="Lyons E."/>
            <person name="Manning G."/>
            <person name="Maruyama T."/>
            <person name="Michael T.P."/>
            <person name="Mikami K."/>
            <person name="Miyazaki S."/>
            <person name="Morinaga S."/>
            <person name="Murata T."/>
            <person name="Mueller-Roeber B."/>
            <person name="Nelson D.R."/>
            <person name="Obara M."/>
            <person name="Oguri Y."/>
            <person name="Olmstead R.G."/>
            <person name="Onodera N."/>
            <person name="Petersen B.L."/>
            <person name="Pils B."/>
            <person name="Prigge M."/>
            <person name="Rensing S.A."/>
            <person name="Riano-Pachon D.M."/>
            <person name="Roberts A.W."/>
            <person name="Sato Y."/>
            <person name="Scheller H.V."/>
            <person name="Schulz B."/>
            <person name="Schulz C."/>
            <person name="Shakirov E.V."/>
            <person name="Shibagaki N."/>
            <person name="Shinohara N."/>
            <person name="Shippen D.E."/>
            <person name="Soerensen I."/>
            <person name="Sotooka R."/>
            <person name="Sugimoto N."/>
            <person name="Sugita M."/>
            <person name="Sumikawa N."/>
            <person name="Tanurdzic M."/>
            <person name="Theissen G."/>
            <person name="Ulvskov P."/>
            <person name="Wakazuki S."/>
            <person name="Weng J.K."/>
            <person name="Willats W.W."/>
            <person name="Wipf D."/>
            <person name="Wolf P.G."/>
            <person name="Yang L."/>
            <person name="Zimmer A.D."/>
            <person name="Zhu Q."/>
            <person name="Mitros T."/>
            <person name="Hellsten U."/>
            <person name="Loque D."/>
            <person name="Otillar R."/>
            <person name="Salamov A."/>
            <person name="Schmutz J."/>
            <person name="Shapiro H."/>
            <person name="Lindquist E."/>
            <person name="Lucas S."/>
            <person name="Rokhsar D."/>
            <person name="Grigoriev I.V."/>
        </authorList>
    </citation>
    <scope>NUCLEOTIDE SEQUENCE [LARGE SCALE GENOMIC DNA]</scope>
</reference>
<dbReference type="AlphaFoldDB" id="D8RTU9"/>
<evidence type="ECO:0000313" key="2">
    <source>
        <dbReference type="EMBL" id="EFJ24575.1"/>
    </source>
</evidence>
<dbReference type="Proteomes" id="UP000001514">
    <property type="component" value="Unassembled WGS sequence"/>
</dbReference>
<evidence type="ECO:0000256" key="1">
    <source>
        <dbReference type="SAM" id="MobiDB-lite"/>
    </source>
</evidence>
<dbReference type="HOGENOM" id="CLU_1589243_0_0_1"/>
<organism evidence="3">
    <name type="scientific">Selaginella moellendorffii</name>
    <name type="common">Spikemoss</name>
    <dbReference type="NCBI Taxonomy" id="88036"/>
    <lineage>
        <taxon>Eukaryota</taxon>
        <taxon>Viridiplantae</taxon>
        <taxon>Streptophyta</taxon>
        <taxon>Embryophyta</taxon>
        <taxon>Tracheophyta</taxon>
        <taxon>Lycopodiopsida</taxon>
        <taxon>Selaginellales</taxon>
        <taxon>Selaginellaceae</taxon>
        <taxon>Selaginella</taxon>
    </lineage>
</organism>